<dbReference type="InterPro" id="IPR027463">
    <property type="entry name" value="AcrB_DN_DC_subdom"/>
</dbReference>
<dbReference type="Gene3D" id="3.30.70.1430">
    <property type="entry name" value="Multidrug efflux transporter AcrB pore domain"/>
    <property type="match status" value="2"/>
</dbReference>
<feature type="transmembrane region" description="Helical" evidence="1">
    <location>
        <begin position="530"/>
        <end position="547"/>
    </location>
</feature>
<reference evidence="2 3" key="1">
    <citation type="submission" date="2020-01" db="EMBL/GenBank/DDBJ databases">
        <title>Genomes assembled from Gulf of Kutch pelagic sediment metagenomes.</title>
        <authorList>
            <person name="Chandrashekar M."/>
            <person name="Mahajan M.S."/>
            <person name="Dave K.J."/>
            <person name="Vatsa P."/>
            <person name="Nathani N.M."/>
        </authorList>
    </citation>
    <scope>NUCLEOTIDE SEQUENCE [LARGE SCALE GENOMIC DNA]</scope>
    <source>
        <strain evidence="2">KS3-K002</strain>
    </source>
</reference>
<dbReference type="Pfam" id="PF00873">
    <property type="entry name" value="ACR_tran"/>
    <property type="match status" value="1"/>
</dbReference>
<dbReference type="Gene3D" id="1.20.1640.10">
    <property type="entry name" value="Multidrug efflux transporter AcrB transmembrane domain"/>
    <property type="match status" value="2"/>
</dbReference>
<dbReference type="Proteomes" id="UP000702544">
    <property type="component" value="Unassembled WGS sequence"/>
</dbReference>
<dbReference type="PRINTS" id="PR00702">
    <property type="entry name" value="ACRIFLAVINRP"/>
</dbReference>
<protein>
    <submittedName>
        <fullName evidence="2">Efflux RND transporter permease subunit</fullName>
    </submittedName>
</protein>
<sequence>MKNVINYFIKHRIVTNWVMLAVMLAGVFALFNLERRLAPKLEIEEVSIQVPYPGASAVEVEEGITIKIEEALRGIEGIQNVSSVSSDGFASLDVELIPDYDMNKALQSIRNAVNSINSYPTGAENPVVFQETQWNRAVMLSIYGPEDLFTLKRIVEDFRDDLLATGAISEVRWWGLPNREISIEVSPENLRRYRLTIEDISRAVRNSNLNISSGSVLTDQEEILIRSYNRKYEAPEFERIEVVSSIDGTRIRLADIATVREQWPENMFYAEYNGRPSVGFNVMYNNNEDVIEITRITEDLAAEYEARYAGLVNFDTFIKDTDELEERLSLMTTNGLLGLLLVLGLLGLFLNVRLSFWVALGIPFSLLGMFFVLWLLDITINEMSLFGIIMVIGILVDDGIIIGESIYSQYEKYGKRPIQAAIDGTMDVIKPVTISVVTTMIAFIPYFYFYGMLGKYVWQIAAVIIIALAFSLIEAFIILPAHLSHSKALQDRPEAHKFLSSVREKVNGALEGLVNRVYSPVLRFALDNRWAVTAGMIAIIMVIAGMFQGQHVRAQFFPSIEPPYARMQVEVPAGTSAEVADRIRTDLIQQAVTFGDEWDYPGKGEGSAIKNYTSWMGGNTINIFFVLPSAAVREFTVGEFSDALAEYIGEVPAAENVIVGGFSFGGTPISVRFQSSDYEQLLKAKELLKDELRGIAGVKDIRDDTPLGNNEFVVDLKPKGQALGFTVRDLTTQLRQGFYGDEVMRLQKGRDEVKVWVRFPKEDRVSIAQIENLKVRTPTGEYVPFKEVADYHIERGLRRIRHDDGRRSVTVYADLDYSQNDLNVVLAEVNGEVVPSVLSRVDGVSRAVGSGQQEEVSKMVDSMTYTMTLAFVAMFTILLFLLKSPIQTLIILGLIPLGVIGAVIGHFIVGIPVSILSFLGIVALAGIIINDSVVLVDRYNKMIAKGKDVGESLYEAAMSRFRPIVLTTVTTCGGLAPIILMRSEQGQFLVPMAVSVAFGLLFGTFLTLLLLPSTLYLISDLRVLLRRKKSRTELEPAYSGD</sequence>
<dbReference type="PANTHER" id="PTHR32063:SF33">
    <property type="entry name" value="RND SUPERFAMILY EFFLUX PUMP PERMEASE COMPONENT"/>
    <property type="match status" value="1"/>
</dbReference>
<evidence type="ECO:0000313" key="3">
    <source>
        <dbReference type="Proteomes" id="UP000702544"/>
    </source>
</evidence>
<evidence type="ECO:0000256" key="1">
    <source>
        <dbReference type="SAM" id="Phobius"/>
    </source>
</evidence>
<feature type="transmembrane region" description="Helical" evidence="1">
    <location>
        <begin position="428"/>
        <end position="450"/>
    </location>
</feature>
<dbReference type="EMBL" id="JAACAK010000002">
    <property type="protein sequence ID" value="NIR73544.1"/>
    <property type="molecule type" value="Genomic_DNA"/>
</dbReference>
<keyword evidence="1" id="KW-1133">Transmembrane helix</keyword>
<comment type="caution">
    <text evidence="2">The sequence shown here is derived from an EMBL/GenBank/DDBJ whole genome shotgun (WGS) entry which is preliminary data.</text>
</comment>
<feature type="transmembrane region" description="Helical" evidence="1">
    <location>
        <begin position="356"/>
        <end position="376"/>
    </location>
</feature>
<dbReference type="SUPFAM" id="SSF82693">
    <property type="entry name" value="Multidrug efflux transporter AcrB pore domain, PN1, PN2, PC1 and PC2 subdomains"/>
    <property type="match status" value="1"/>
</dbReference>
<organism evidence="2 3">
    <name type="scientific">Candidatus Kutchimonas denitrificans</name>
    <dbReference type="NCBI Taxonomy" id="3056748"/>
    <lineage>
        <taxon>Bacteria</taxon>
        <taxon>Pseudomonadati</taxon>
        <taxon>Gemmatimonadota</taxon>
        <taxon>Gemmatimonadia</taxon>
        <taxon>Candidatus Palauibacterales</taxon>
        <taxon>Candidatus Palauibacteraceae</taxon>
        <taxon>Candidatus Kutchimonas</taxon>
    </lineage>
</organism>
<feature type="transmembrane region" description="Helical" evidence="1">
    <location>
        <begin position="961"/>
        <end position="980"/>
    </location>
</feature>
<dbReference type="AlphaFoldDB" id="A0AAE5CBY2"/>
<dbReference type="Gene3D" id="3.30.70.1320">
    <property type="entry name" value="Multidrug efflux transporter AcrB pore domain like"/>
    <property type="match status" value="1"/>
</dbReference>
<feature type="transmembrane region" description="Helical" evidence="1">
    <location>
        <begin position="915"/>
        <end position="936"/>
    </location>
</feature>
<keyword evidence="1" id="KW-0812">Transmembrane</keyword>
<feature type="transmembrane region" description="Helical" evidence="1">
    <location>
        <begin position="992"/>
        <end position="1018"/>
    </location>
</feature>
<dbReference type="PANTHER" id="PTHR32063">
    <property type="match status" value="1"/>
</dbReference>
<feature type="transmembrane region" description="Helical" evidence="1">
    <location>
        <begin position="456"/>
        <end position="479"/>
    </location>
</feature>
<dbReference type="InterPro" id="IPR001036">
    <property type="entry name" value="Acrflvin-R"/>
</dbReference>
<proteinExistence type="predicted"/>
<feature type="transmembrane region" description="Helical" evidence="1">
    <location>
        <begin position="328"/>
        <end position="349"/>
    </location>
</feature>
<accession>A0AAE5CBY2</accession>
<dbReference type="GO" id="GO:0042910">
    <property type="term" value="F:xenobiotic transmembrane transporter activity"/>
    <property type="evidence" value="ECO:0007669"/>
    <property type="project" value="TreeGrafter"/>
</dbReference>
<dbReference type="Gene3D" id="3.30.70.1440">
    <property type="entry name" value="Multidrug efflux transporter AcrB pore domain"/>
    <property type="match status" value="1"/>
</dbReference>
<dbReference type="SUPFAM" id="SSF82866">
    <property type="entry name" value="Multidrug efflux transporter AcrB transmembrane domain"/>
    <property type="match status" value="2"/>
</dbReference>
<evidence type="ECO:0000313" key="2">
    <source>
        <dbReference type="EMBL" id="NIR73544.1"/>
    </source>
</evidence>
<keyword evidence="1" id="KW-0472">Membrane</keyword>
<feature type="transmembrane region" description="Helical" evidence="1">
    <location>
        <begin position="12"/>
        <end position="31"/>
    </location>
</feature>
<name>A0AAE5CBY2_9BACT</name>
<feature type="transmembrane region" description="Helical" evidence="1">
    <location>
        <begin position="889"/>
        <end position="909"/>
    </location>
</feature>
<feature type="transmembrane region" description="Helical" evidence="1">
    <location>
        <begin position="388"/>
        <end position="407"/>
    </location>
</feature>
<dbReference type="Gene3D" id="3.30.2090.10">
    <property type="entry name" value="Multidrug efflux transporter AcrB TolC docking domain, DN and DC subdomains"/>
    <property type="match status" value="2"/>
</dbReference>
<feature type="transmembrane region" description="Helical" evidence="1">
    <location>
        <begin position="863"/>
        <end position="882"/>
    </location>
</feature>
<gene>
    <name evidence="2" type="ORF">GWO12_00285</name>
</gene>
<dbReference type="SUPFAM" id="SSF82714">
    <property type="entry name" value="Multidrug efflux transporter AcrB TolC docking domain, DN and DC subdomains"/>
    <property type="match status" value="2"/>
</dbReference>
<dbReference type="GO" id="GO:0005886">
    <property type="term" value="C:plasma membrane"/>
    <property type="evidence" value="ECO:0007669"/>
    <property type="project" value="TreeGrafter"/>
</dbReference>